<gene>
    <name evidence="3" type="ORF">J5837_02145</name>
</gene>
<proteinExistence type="predicted"/>
<dbReference type="EMBL" id="JAGKTC010000001">
    <property type="protein sequence ID" value="MBP3983211.1"/>
    <property type="molecule type" value="Genomic_DNA"/>
</dbReference>
<keyword evidence="2" id="KW-0732">Signal</keyword>
<accession>A0A940X093</accession>
<evidence type="ECO:0000313" key="4">
    <source>
        <dbReference type="Proteomes" id="UP000673447"/>
    </source>
</evidence>
<feature type="compositionally biased region" description="Basic and acidic residues" evidence="1">
    <location>
        <begin position="47"/>
        <end position="59"/>
    </location>
</feature>
<feature type="region of interest" description="Disordered" evidence="1">
    <location>
        <begin position="32"/>
        <end position="95"/>
    </location>
</feature>
<reference evidence="3" key="2">
    <citation type="submission" date="2021-03" db="EMBL/GenBank/DDBJ databases">
        <authorList>
            <person name="Cao W."/>
        </authorList>
    </citation>
    <scope>NUCLEOTIDE SEQUENCE</scope>
    <source>
        <strain evidence="3">110414</strain>
    </source>
</reference>
<evidence type="ECO:0008006" key="5">
    <source>
        <dbReference type="Google" id="ProtNLM"/>
    </source>
</evidence>
<evidence type="ECO:0000313" key="3">
    <source>
        <dbReference type="EMBL" id="MBP3983211.1"/>
    </source>
</evidence>
<sequence>MRRTACLLHATSLGLLLLCAVAPAMARSGVNAAANGDGPCTETQDPATERARQTAESRNKVTVPATAKPAVRSAGGGNAVTRGGGGDDTPALRSHGAKWHSFLPGMFR</sequence>
<dbReference type="Proteomes" id="UP000673447">
    <property type="component" value="Unassembled WGS sequence"/>
</dbReference>
<dbReference type="AlphaFoldDB" id="A0A940X093"/>
<keyword evidence="4" id="KW-1185">Reference proteome</keyword>
<comment type="caution">
    <text evidence="3">The sequence shown here is derived from an EMBL/GenBank/DDBJ whole genome shotgun (WGS) entry which is preliminary data.</text>
</comment>
<evidence type="ECO:0000256" key="1">
    <source>
        <dbReference type="SAM" id="MobiDB-lite"/>
    </source>
</evidence>
<name>A0A940X093_9GAMM</name>
<protein>
    <recommendedName>
        <fullName evidence="5">Secreted protein</fullName>
    </recommendedName>
</protein>
<organism evidence="3 4">
    <name type="scientific">Pseudoxanthomonas helianthi</name>
    <dbReference type="NCBI Taxonomy" id="1453541"/>
    <lineage>
        <taxon>Bacteria</taxon>
        <taxon>Pseudomonadati</taxon>
        <taxon>Pseudomonadota</taxon>
        <taxon>Gammaproteobacteria</taxon>
        <taxon>Lysobacterales</taxon>
        <taxon>Lysobacteraceae</taxon>
        <taxon>Pseudoxanthomonas</taxon>
    </lineage>
</organism>
<feature type="signal peptide" evidence="2">
    <location>
        <begin position="1"/>
        <end position="26"/>
    </location>
</feature>
<dbReference type="RefSeq" id="WP_210535070.1">
    <property type="nucleotide sequence ID" value="NZ_JAGKTC010000001.1"/>
</dbReference>
<feature type="chain" id="PRO_5038037288" description="Secreted protein" evidence="2">
    <location>
        <begin position="27"/>
        <end position="108"/>
    </location>
</feature>
<feature type="compositionally biased region" description="Gly residues" evidence="1">
    <location>
        <begin position="74"/>
        <end position="87"/>
    </location>
</feature>
<reference evidence="3" key="1">
    <citation type="journal article" date="2016" name="Int. J. Syst. Evol. Microbiol.">
        <title>Pseudoxanthomonas helianthi sp. nov., isolated from roots of Jerusalem artichoke (Helianthus tuberosus).</title>
        <authorList>
            <person name="Kittiwongwattana C."/>
            <person name="Thawai C."/>
        </authorList>
    </citation>
    <scope>NUCLEOTIDE SEQUENCE</scope>
    <source>
        <strain evidence="3">110414</strain>
    </source>
</reference>
<evidence type="ECO:0000256" key="2">
    <source>
        <dbReference type="SAM" id="SignalP"/>
    </source>
</evidence>